<feature type="transmembrane region" description="Helical" evidence="1">
    <location>
        <begin position="293"/>
        <end position="309"/>
    </location>
</feature>
<evidence type="ECO:0008006" key="4">
    <source>
        <dbReference type="Google" id="ProtNLM"/>
    </source>
</evidence>
<sequence length="503" mass="58377">MKKIVYVIIGILIAVNIYFCSYSVLHGEIHFFNDVARDFLLLREIDAKKIMLIGPRSNASGLFHGPLWSYINYPVYRLGGGNPVVNGWFWILLSAGSLGIGFFYTKKLFGTVPGLAFVLLCSYSLIPQVNGMFHSSATILLTPLLIFSIIQYVKSCKFKYLAFHIFIVSMIFQLNIGVGMPLFILSGLLCLYLVIRRKSWKHLSVFLLIPVLLSNFIIFDLRHDFFMTKSAIVYSEFQRTWKPLSTGFFLKNRIETTVDLHIIQTQNPLVVNFIFFSVILFSIFQIRKSRKDRTIYLLILYYYFGYMLLTFANKGVILMHFVYFLIPLTVLWFVSFLRGSSQFLFFPILVIAIFMNSRETVNYLNYLNTSFMEKRPESWRSTNLAAEAVIKRNGSKPFGYFVFSPDAFAYGPRYAMIYHFKKAHLDAREYTKMATTYVIASPPPDNDPYMTYVWWVKNPVKITTEPVWTEKFGGGYTALEYKLSEKEQLIPHDKTIELGIHFR</sequence>
<evidence type="ECO:0000313" key="3">
    <source>
        <dbReference type="Proteomes" id="UP000183120"/>
    </source>
</evidence>
<keyword evidence="1" id="KW-1133">Transmembrane helix</keyword>
<organism evidence="2 3">
    <name type="scientific">Candidatus Gottesmanbacteria bacterium CG1_02_37_22</name>
    <dbReference type="NCBI Taxonomy" id="1805209"/>
    <lineage>
        <taxon>Bacteria</taxon>
        <taxon>Candidatus Gottesmaniibacteriota</taxon>
    </lineage>
</organism>
<dbReference type="EMBL" id="MNUY01000052">
    <property type="protein sequence ID" value="OIO13718.1"/>
    <property type="molecule type" value="Genomic_DNA"/>
</dbReference>
<feature type="transmembrane region" description="Helical" evidence="1">
    <location>
        <begin position="165"/>
        <end position="194"/>
    </location>
</feature>
<feature type="transmembrane region" description="Helical" evidence="1">
    <location>
        <begin position="200"/>
        <end position="219"/>
    </location>
</feature>
<comment type="caution">
    <text evidence="2">The sequence shown here is derived from an EMBL/GenBank/DDBJ whole genome shotgun (WGS) entry which is preliminary data.</text>
</comment>
<proteinExistence type="predicted"/>
<dbReference type="AlphaFoldDB" id="A0A1J4TTD3"/>
<feature type="transmembrane region" description="Helical" evidence="1">
    <location>
        <begin position="5"/>
        <end position="25"/>
    </location>
</feature>
<evidence type="ECO:0000313" key="2">
    <source>
        <dbReference type="EMBL" id="OIO13718.1"/>
    </source>
</evidence>
<keyword evidence="1" id="KW-0812">Transmembrane</keyword>
<dbReference type="Proteomes" id="UP000183120">
    <property type="component" value="Unassembled WGS sequence"/>
</dbReference>
<dbReference type="STRING" id="1805209.AUJ73_03415"/>
<feature type="transmembrane region" description="Helical" evidence="1">
    <location>
        <begin position="132"/>
        <end position="153"/>
    </location>
</feature>
<feature type="transmembrane region" description="Helical" evidence="1">
    <location>
        <begin position="269"/>
        <end position="287"/>
    </location>
</feature>
<keyword evidence="1" id="KW-0472">Membrane</keyword>
<feature type="transmembrane region" description="Helical" evidence="1">
    <location>
        <begin position="340"/>
        <end position="357"/>
    </location>
</feature>
<name>A0A1J4TTD3_9BACT</name>
<accession>A0A1J4TTD3</accession>
<feature type="transmembrane region" description="Helical" evidence="1">
    <location>
        <begin position="87"/>
        <end position="104"/>
    </location>
</feature>
<feature type="transmembrane region" description="Helical" evidence="1">
    <location>
        <begin position="109"/>
        <end position="126"/>
    </location>
</feature>
<evidence type="ECO:0000256" key="1">
    <source>
        <dbReference type="SAM" id="Phobius"/>
    </source>
</evidence>
<reference evidence="2 3" key="1">
    <citation type="journal article" date="2016" name="Environ. Microbiol.">
        <title>Genomic resolution of a cold subsurface aquifer community provides metabolic insights for novel microbes adapted to high CO concentrations.</title>
        <authorList>
            <person name="Probst A.J."/>
            <person name="Castelle C.J."/>
            <person name="Singh A."/>
            <person name="Brown C.T."/>
            <person name="Anantharaman K."/>
            <person name="Sharon I."/>
            <person name="Hug L.A."/>
            <person name="Burstein D."/>
            <person name="Emerson J.B."/>
            <person name="Thomas B.C."/>
            <person name="Banfield J.F."/>
        </authorList>
    </citation>
    <scope>NUCLEOTIDE SEQUENCE [LARGE SCALE GENOMIC DNA]</scope>
    <source>
        <strain evidence="2">CG1_02_37_22</strain>
    </source>
</reference>
<protein>
    <recommendedName>
        <fullName evidence="4">Glycosyltransferase RgtA/B/C/D-like domain-containing protein</fullName>
    </recommendedName>
</protein>
<gene>
    <name evidence="2" type="ORF">AUJ73_03415</name>
</gene>